<reference evidence="7 8" key="1">
    <citation type="submission" date="2020-10" db="EMBL/GenBank/DDBJ databases">
        <title>Campylobacter and Helicobacter PacBio genomes.</title>
        <authorList>
            <person name="Lane C."/>
        </authorList>
    </citation>
    <scope>NUCLEOTIDE SEQUENCE [LARGE SCALE GENOMIC DNA]</scope>
    <source>
        <strain evidence="7 8">2016D-0077</strain>
    </source>
</reference>
<evidence type="ECO:0000256" key="5">
    <source>
        <dbReference type="ARBA" id="ARBA00033164"/>
    </source>
</evidence>
<dbReference type="InterPro" id="IPR006224">
    <property type="entry name" value="PsdUridine_synth_RluA-like_CS"/>
</dbReference>
<dbReference type="GO" id="GO:0009982">
    <property type="term" value="F:pseudouridine synthase activity"/>
    <property type="evidence" value="ECO:0007669"/>
    <property type="project" value="InterPro"/>
</dbReference>
<evidence type="ECO:0000256" key="4">
    <source>
        <dbReference type="ARBA" id="ARBA00031870"/>
    </source>
</evidence>
<proteinExistence type="inferred from homology"/>
<dbReference type="PANTHER" id="PTHR21600:SF44">
    <property type="entry name" value="RIBOSOMAL LARGE SUBUNIT PSEUDOURIDINE SYNTHASE D"/>
    <property type="match status" value="1"/>
</dbReference>
<dbReference type="AlphaFoldDB" id="A0A7M1LGH1"/>
<dbReference type="GO" id="GO:0003723">
    <property type="term" value="F:RNA binding"/>
    <property type="evidence" value="ECO:0007669"/>
    <property type="project" value="InterPro"/>
</dbReference>
<dbReference type="EMBL" id="CP063078">
    <property type="protein sequence ID" value="QOQ87411.1"/>
    <property type="molecule type" value="Genomic_DNA"/>
</dbReference>
<evidence type="ECO:0000256" key="1">
    <source>
        <dbReference type="ARBA" id="ARBA00000073"/>
    </source>
</evidence>
<evidence type="ECO:0000313" key="8">
    <source>
        <dbReference type="Proteomes" id="UP000594749"/>
    </source>
</evidence>
<dbReference type="CDD" id="cd02869">
    <property type="entry name" value="PseudoU_synth_RluA_like"/>
    <property type="match status" value="1"/>
</dbReference>
<evidence type="ECO:0000313" key="7">
    <source>
        <dbReference type="EMBL" id="QOQ87411.1"/>
    </source>
</evidence>
<dbReference type="Proteomes" id="UP000594749">
    <property type="component" value="Chromosome"/>
</dbReference>
<dbReference type="GO" id="GO:0140098">
    <property type="term" value="F:catalytic activity, acting on RNA"/>
    <property type="evidence" value="ECO:0007669"/>
    <property type="project" value="UniProtKB-ARBA"/>
</dbReference>
<dbReference type="GO" id="GO:0000455">
    <property type="term" value="P:enzyme-directed rRNA pseudouridine synthesis"/>
    <property type="evidence" value="ECO:0007669"/>
    <property type="project" value="TreeGrafter"/>
</dbReference>
<protein>
    <recommendedName>
        <fullName evidence="4">RNA pseudouridylate synthase</fullName>
    </recommendedName>
    <alternativeName>
        <fullName evidence="5">RNA-uridine isomerase</fullName>
    </alternativeName>
</protein>
<comment type="catalytic activity">
    <reaction evidence="1">
        <text>a uridine in RNA = a pseudouridine in RNA</text>
        <dbReference type="Rhea" id="RHEA:48348"/>
        <dbReference type="Rhea" id="RHEA-COMP:12068"/>
        <dbReference type="Rhea" id="RHEA-COMP:12069"/>
        <dbReference type="ChEBI" id="CHEBI:65314"/>
        <dbReference type="ChEBI" id="CHEBI:65315"/>
    </reaction>
</comment>
<keyword evidence="8" id="KW-1185">Reference proteome</keyword>
<dbReference type="PROSITE" id="PS01129">
    <property type="entry name" value="PSI_RLU"/>
    <property type="match status" value="1"/>
</dbReference>
<dbReference type="InterPro" id="IPR006145">
    <property type="entry name" value="PsdUridine_synth_RsuA/RluA"/>
</dbReference>
<name>A0A7M1LGH1_9BACT</name>
<dbReference type="Gene3D" id="3.30.2350.10">
    <property type="entry name" value="Pseudouridine synthase"/>
    <property type="match status" value="1"/>
</dbReference>
<evidence type="ECO:0000256" key="3">
    <source>
        <dbReference type="ARBA" id="ARBA00023235"/>
    </source>
</evidence>
<dbReference type="InterPro" id="IPR020103">
    <property type="entry name" value="PsdUridine_synth_cat_dom_sf"/>
</dbReference>
<organism evidence="7 8">
    <name type="scientific">Campylobacter corcagiensis</name>
    <dbReference type="NCBI Taxonomy" id="1448857"/>
    <lineage>
        <taxon>Bacteria</taxon>
        <taxon>Pseudomonadati</taxon>
        <taxon>Campylobacterota</taxon>
        <taxon>Epsilonproteobacteria</taxon>
        <taxon>Campylobacterales</taxon>
        <taxon>Campylobacteraceae</taxon>
        <taxon>Campylobacter</taxon>
    </lineage>
</organism>
<dbReference type="Pfam" id="PF00849">
    <property type="entry name" value="PseudoU_synth_2"/>
    <property type="match status" value="1"/>
</dbReference>
<dbReference type="SUPFAM" id="SSF55120">
    <property type="entry name" value="Pseudouridine synthase"/>
    <property type="match status" value="1"/>
</dbReference>
<dbReference type="PANTHER" id="PTHR21600">
    <property type="entry name" value="MITOCHONDRIAL RNA PSEUDOURIDINE SYNTHASE"/>
    <property type="match status" value="1"/>
</dbReference>
<comment type="similarity">
    <text evidence="2">Belongs to the pseudouridine synthase RluA family.</text>
</comment>
<feature type="domain" description="Pseudouridine synthase RsuA/RluA-like" evidence="6">
    <location>
        <begin position="85"/>
        <end position="198"/>
    </location>
</feature>
<accession>A0A7M1LGH1</accession>
<dbReference type="RefSeq" id="WP_025802973.1">
    <property type="nucleotide sequence ID" value="NZ_CP053842.1"/>
</dbReference>
<sequence>MKKEKAYKLLAIQEKISNNAAKELIDSGLVYAHGKKLSIARGEIDANTIFKVLKIPKPKIIFEDDKILAINKPPFLVSDKVAEIYKATLLNRLDRETSGVLLMSKDEEFRTKAIQEFINLKVKKIYFAMVKGVVSEELVIDSPILTIKSKGLAFSKISPNGKSAITRVYPFMVSGKKSIVRVEIDTGRTHQIRVHLASQNLPIIGDEKYAKNSAKRMYLHSYKTEILGYKFIAPLDDSFSEFGFEIPKNLVF</sequence>
<dbReference type="InterPro" id="IPR050188">
    <property type="entry name" value="RluA_PseudoU_synthase"/>
</dbReference>
<gene>
    <name evidence="7" type="ORF">IMC76_00905</name>
</gene>
<keyword evidence="3" id="KW-0413">Isomerase</keyword>
<dbReference type="OrthoDB" id="128480at2"/>
<evidence type="ECO:0000256" key="2">
    <source>
        <dbReference type="ARBA" id="ARBA00010876"/>
    </source>
</evidence>
<evidence type="ECO:0000259" key="6">
    <source>
        <dbReference type="Pfam" id="PF00849"/>
    </source>
</evidence>